<name>A0A9P0MT86_NEZVI</name>
<dbReference type="AlphaFoldDB" id="A0A9P0MT86"/>
<evidence type="ECO:0000313" key="3">
    <source>
        <dbReference type="Proteomes" id="UP001152798"/>
    </source>
</evidence>
<reference evidence="2" key="1">
    <citation type="submission" date="2022-01" db="EMBL/GenBank/DDBJ databases">
        <authorList>
            <person name="King R."/>
        </authorList>
    </citation>
    <scope>NUCLEOTIDE SEQUENCE</scope>
</reference>
<sequence length="43" mass="4881">MQARLYQDNQPSNVVLVLVLQQIGGVGLFGRFWATLEKTWSTD</sequence>
<dbReference type="OrthoDB" id="10006908at2759"/>
<gene>
    <name evidence="2" type="ORF">NEZAVI_LOCUS10689</name>
</gene>
<evidence type="ECO:0000256" key="1">
    <source>
        <dbReference type="SAM" id="Phobius"/>
    </source>
</evidence>
<keyword evidence="1" id="KW-1133">Transmembrane helix</keyword>
<protein>
    <submittedName>
        <fullName evidence="2">Uncharacterized protein</fullName>
    </submittedName>
</protein>
<evidence type="ECO:0000313" key="2">
    <source>
        <dbReference type="EMBL" id="CAH1401727.1"/>
    </source>
</evidence>
<dbReference type="Proteomes" id="UP001152798">
    <property type="component" value="Chromosome 5"/>
</dbReference>
<proteinExistence type="predicted"/>
<organism evidence="2 3">
    <name type="scientific">Nezara viridula</name>
    <name type="common">Southern green stink bug</name>
    <name type="synonym">Cimex viridulus</name>
    <dbReference type="NCBI Taxonomy" id="85310"/>
    <lineage>
        <taxon>Eukaryota</taxon>
        <taxon>Metazoa</taxon>
        <taxon>Ecdysozoa</taxon>
        <taxon>Arthropoda</taxon>
        <taxon>Hexapoda</taxon>
        <taxon>Insecta</taxon>
        <taxon>Pterygota</taxon>
        <taxon>Neoptera</taxon>
        <taxon>Paraneoptera</taxon>
        <taxon>Hemiptera</taxon>
        <taxon>Heteroptera</taxon>
        <taxon>Panheteroptera</taxon>
        <taxon>Pentatomomorpha</taxon>
        <taxon>Pentatomoidea</taxon>
        <taxon>Pentatomidae</taxon>
        <taxon>Pentatominae</taxon>
        <taxon>Nezara</taxon>
    </lineage>
</organism>
<keyword evidence="3" id="KW-1185">Reference proteome</keyword>
<keyword evidence="1" id="KW-0812">Transmembrane</keyword>
<keyword evidence="1" id="KW-0472">Membrane</keyword>
<feature type="transmembrane region" description="Helical" evidence="1">
    <location>
        <begin position="12"/>
        <end position="34"/>
    </location>
</feature>
<dbReference type="EMBL" id="OV725081">
    <property type="protein sequence ID" value="CAH1401727.1"/>
    <property type="molecule type" value="Genomic_DNA"/>
</dbReference>
<accession>A0A9P0MT86</accession>